<dbReference type="SUPFAM" id="SSF54236">
    <property type="entry name" value="Ubiquitin-like"/>
    <property type="match status" value="1"/>
</dbReference>
<dbReference type="AlphaFoldDB" id="A0AAD5V3B2"/>
<organism evidence="4 5">
    <name type="scientific">Meripilus lineatus</name>
    <dbReference type="NCBI Taxonomy" id="2056292"/>
    <lineage>
        <taxon>Eukaryota</taxon>
        <taxon>Fungi</taxon>
        <taxon>Dikarya</taxon>
        <taxon>Basidiomycota</taxon>
        <taxon>Agaricomycotina</taxon>
        <taxon>Agaricomycetes</taxon>
        <taxon>Polyporales</taxon>
        <taxon>Meripilaceae</taxon>
        <taxon>Meripilus</taxon>
    </lineage>
</organism>
<keyword evidence="5" id="KW-1185">Reference proteome</keyword>
<evidence type="ECO:0008006" key="6">
    <source>
        <dbReference type="Google" id="ProtNLM"/>
    </source>
</evidence>
<dbReference type="InterPro" id="IPR000626">
    <property type="entry name" value="Ubiquitin-like_dom"/>
</dbReference>
<evidence type="ECO:0000259" key="3">
    <source>
        <dbReference type="PROSITE" id="PS51397"/>
    </source>
</evidence>
<accession>A0AAD5V3B2</accession>
<feature type="domain" description="WLM" evidence="3">
    <location>
        <begin position="113"/>
        <end position="308"/>
    </location>
</feature>
<dbReference type="GO" id="GO:0070628">
    <property type="term" value="F:proteasome binding"/>
    <property type="evidence" value="ECO:0007669"/>
    <property type="project" value="TreeGrafter"/>
</dbReference>
<proteinExistence type="predicted"/>
<dbReference type="EMBL" id="JANAWD010000169">
    <property type="protein sequence ID" value="KAJ3484978.1"/>
    <property type="molecule type" value="Genomic_DNA"/>
</dbReference>
<dbReference type="InterPro" id="IPR029071">
    <property type="entry name" value="Ubiquitin-like_domsf"/>
</dbReference>
<reference evidence="4" key="1">
    <citation type="submission" date="2022-07" db="EMBL/GenBank/DDBJ databases">
        <title>Genome Sequence of Physisporinus lineatus.</title>
        <authorList>
            <person name="Buettner E."/>
        </authorList>
    </citation>
    <scope>NUCLEOTIDE SEQUENCE</scope>
    <source>
        <strain evidence="4">VT162</strain>
    </source>
</reference>
<feature type="domain" description="Ubiquitin-like" evidence="2">
    <location>
        <begin position="1"/>
        <end position="71"/>
    </location>
</feature>
<dbReference type="Pfam" id="PF00240">
    <property type="entry name" value="ubiquitin"/>
    <property type="match status" value="1"/>
</dbReference>
<dbReference type="InterPro" id="IPR013536">
    <property type="entry name" value="WLM_dom"/>
</dbReference>
<dbReference type="PROSITE" id="PS51397">
    <property type="entry name" value="WLM"/>
    <property type="match status" value="1"/>
</dbReference>
<feature type="region of interest" description="Disordered" evidence="1">
    <location>
        <begin position="96"/>
        <end position="118"/>
    </location>
</feature>
<dbReference type="Proteomes" id="UP001212997">
    <property type="component" value="Unassembled WGS sequence"/>
</dbReference>
<protein>
    <recommendedName>
        <fullName evidence="6">WLM-domain-containing protein</fullName>
    </recommendedName>
</protein>
<dbReference type="Pfam" id="PF08325">
    <property type="entry name" value="WLM"/>
    <property type="match status" value="1"/>
</dbReference>
<dbReference type="SMART" id="SM00213">
    <property type="entry name" value="UBQ"/>
    <property type="match status" value="1"/>
</dbReference>
<name>A0AAD5V3B2_9APHY</name>
<dbReference type="PROSITE" id="PS50053">
    <property type="entry name" value="UBIQUITIN_2"/>
    <property type="match status" value="1"/>
</dbReference>
<evidence type="ECO:0000313" key="5">
    <source>
        <dbReference type="Proteomes" id="UP001212997"/>
    </source>
</evidence>
<sequence length="327" mass="36580">MEFTVTHKGTPYQISLPSETTLSALHEHLEELTSVPSDHQKLLYKGKKASVKADRTLPEAGITSGMKIQMLGPSSEELASMRGAEDEKRRVERIKQERAAKAQTKVRTPGSSTVSNHPSYRFHRIEPLAHLPNSSAARQYLMRLAEDAAILHVMQKHNFSVGLLTELAPHEHPNLLGLNTNAGQSIRLRIRTNAYDGFRPYMDVRRVLCHELTHNVWSDHDNNFKELNSQLNREVAQYERSVKDGTHTLSGGTQGDVYEPSTQLEAEAQEYVLGGGAHVLVPSSSASEDESREERRRRILEATMNRLKKEEEELEQSCGSAGPSALN</sequence>
<dbReference type="PANTHER" id="PTHR47795:SF1">
    <property type="entry name" value="DNA-DEPENDENT METALLOPROTEASE WSS1 HOMOLOG 2"/>
    <property type="match status" value="1"/>
</dbReference>
<dbReference type="Gene3D" id="3.10.20.90">
    <property type="entry name" value="Phosphatidylinositol 3-kinase Catalytic Subunit, Chain A, domain 1"/>
    <property type="match status" value="1"/>
</dbReference>
<evidence type="ECO:0000313" key="4">
    <source>
        <dbReference type="EMBL" id="KAJ3484978.1"/>
    </source>
</evidence>
<dbReference type="PANTHER" id="PTHR47795">
    <property type="entry name" value="UBIQUITIN AND WLM DOMAIN-CONTAINING METALLOPROTEASE SPCC1442.07C"/>
    <property type="match status" value="1"/>
</dbReference>
<comment type="caution">
    <text evidence="4">The sequence shown here is derived from an EMBL/GenBank/DDBJ whole genome shotgun (WGS) entry which is preliminary data.</text>
</comment>
<gene>
    <name evidence="4" type="ORF">NLI96_g5278</name>
</gene>
<feature type="compositionally biased region" description="Polar residues" evidence="1">
    <location>
        <begin position="105"/>
        <end position="118"/>
    </location>
</feature>
<evidence type="ECO:0000259" key="2">
    <source>
        <dbReference type="PROSITE" id="PS50053"/>
    </source>
</evidence>
<evidence type="ECO:0000256" key="1">
    <source>
        <dbReference type="SAM" id="MobiDB-lite"/>
    </source>
</evidence>
<feature type="region of interest" description="Disordered" evidence="1">
    <location>
        <begin position="306"/>
        <end position="327"/>
    </location>
</feature>